<organism evidence="8">
    <name type="scientific">Caenorhabditis brenneri</name>
    <name type="common">Nematode worm</name>
    <dbReference type="NCBI Taxonomy" id="135651"/>
    <lineage>
        <taxon>Eukaryota</taxon>
        <taxon>Metazoa</taxon>
        <taxon>Ecdysozoa</taxon>
        <taxon>Nematoda</taxon>
        <taxon>Chromadorea</taxon>
        <taxon>Rhabditida</taxon>
        <taxon>Rhabditina</taxon>
        <taxon>Rhabditomorpha</taxon>
        <taxon>Rhabditoidea</taxon>
        <taxon>Rhabditidae</taxon>
        <taxon>Peloderinae</taxon>
        <taxon>Caenorhabditis</taxon>
    </lineage>
</organism>
<keyword evidence="1" id="KW-0156">Chromatin regulator</keyword>
<sequence>MESRKRKSELELYIDTLTDPPEKQRKSNEFYNSLKLFYKRRWNAQLKLPCVQGVEVNLYRLYDTVMALGGWQKVAHADKWSDIAEMFGCKDDIVCGDHAIKLIYMRYLSKFEQVETIGDVDDYVDNEMSRSRGRNATSFFATNDCPISYNRMHPEQPPRDERGQIITDPDYARLTKSLISGLPNEVDFAMNVSMLLSHSGPKQLRLCHAPTLMTLLVAHTGVYDEDDKSLMELGEDWKKTTRHNYRKFWASSGVPLDILMRFLDREIESEYIDTEEDAQFFTGVSDTFNVKDPRCWRLNQVTTIIRNLSFEPANRVTIVKTWPVMKFLIMCASCKWSPLYVAALDALSNLATDIDLADKTLVHISQHAILRIINDGIFSRDKFKLMRAMEILTGLCGFEGNEAIICDWLKSDTISHIFEIVGVKDIMMCVYTLECLYQISEMGDTACDLISESSKAIQQLVSMATLEAVSFGPAGLAGMKVVEYQPSFTQAPPPQQPPQQFMQRAPMGPGPSHAPMQQAPPPQTPYPPRHLPQEITVKQAVQNQLALQQVQRENAQRAEQQAVPPSTSSSHRQNRSTIVPVRAIGPSSSESPEDRLVRESTVQWIQRNTVFDRNSSAARTELFSAYVDDMRSVYDVKSGGLDFFCGIIKYLHPDVIFKVDGDKNQIMAVGIRVVRPNVLAPAGSSAASTRTSESHPLMARMLNNSERPAENGVMVNGNSTGRRPPTPPQQSNGDAQSEEDSKNSDDLVETKVKPILTNGTIEVCQEPIQASQLFEDEENNGNGTGGTTKTMKMEASEVQIEIREQHIAMDTDAIKSSVRMTEDSERPTTNGVILNGHAAPRPNNRRATVASRAADLVAAVAACNGDLERLNGTVPAENGREEEPKKEEAEPEDPAPEAGAPEPSSSSSTKKVVPVASKPTDYMCDWDCCSKFYGSPAHTLKHLAEEHVVVEEIHTLCRWNGCTDPTPRNRWSLITHVQDSHCNETQLKLSAQQRKDGTVIPRGPGRDVVVPRDMNNHPGYAKNAAFDAIRRHAFNYLSRELTDEAEGPVTKSIRLTSCLILRNLARYSADGRQKLRRHESHICWLALSRLESSHALSQLLSELHQTPADAEDDQQQQQPLKSLSAAPSSASLSSMGGNGGSSSSQLLPTIPESPTATSVTTPSFLKKPSVAKPTAPVNRMLNFSSLSVPTEKPSTSSSSSSSASAQFSTGGPSVSSAPPRHHPIQQHMPTQPSPLVQTTTPVRAGAGN</sequence>
<dbReference type="InParanoid" id="G0NW60"/>
<dbReference type="SUPFAM" id="SSF46774">
    <property type="entry name" value="ARID-like"/>
    <property type="match status" value="1"/>
</dbReference>
<name>G0NW60_CAEBE</name>
<dbReference type="Proteomes" id="UP000008068">
    <property type="component" value="Unassembled WGS sequence"/>
</dbReference>
<accession>G0NW60</accession>
<feature type="region of interest" description="Disordered" evidence="5">
    <location>
        <begin position="1186"/>
        <end position="1248"/>
    </location>
</feature>
<dbReference type="PROSITE" id="PS51011">
    <property type="entry name" value="ARID"/>
    <property type="match status" value="1"/>
</dbReference>
<feature type="domain" description="ARID" evidence="6">
    <location>
        <begin position="24"/>
        <end position="116"/>
    </location>
</feature>
<dbReference type="InterPro" id="IPR013087">
    <property type="entry name" value="Znf_C2H2_type"/>
</dbReference>
<feature type="compositionally biased region" description="Low complexity" evidence="5">
    <location>
        <begin position="896"/>
        <end position="914"/>
    </location>
</feature>
<evidence type="ECO:0000313" key="8">
    <source>
        <dbReference type="Proteomes" id="UP000008068"/>
    </source>
</evidence>
<protein>
    <recommendedName>
        <fullName evidence="6">ARID domain-containing protein</fullName>
    </recommendedName>
</protein>
<feature type="region of interest" description="Disordered" evidence="5">
    <location>
        <begin position="551"/>
        <end position="596"/>
    </location>
</feature>
<evidence type="ECO:0000256" key="4">
    <source>
        <dbReference type="ARBA" id="ARBA00023242"/>
    </source>
</evidence>
<dbReference type="InterPro" id="IPR001606">
    <property type="entry name" value="ARID_dom"/>
</dbReference>
<feature type="compositionally biased region" description="Basic and acidic residues" evidence="5">
    <location>
        <begin position="878"/>
        <end position="888"/>
    </location>
</feature>
<evidence type="ECO:0000256" key="1">
    <source>
        <dbReference type="ARBA" id="ARBA00022853"/>
    </source>
</evidence>
<dbReference type="GO" id="GO:0003677">
    <property type="term" value="F:DNA binding"/>
    <property type="evidence" value="ECO:0007669"/>
    <property type="project" value="InterPro"/>
</dbReference>
<feature type="compositionally biased region" description="Low complexity" evidence="5">
    <location>
        <begin position="1194"/>
        <end position="1209"/>
    </location>
</feature>
<feature type="compositionally biased region" description="Basic and acidic residues" evidence="5">
    <location>
        <begin position="739"/>
        <end position="748"/>
    </location>
</feature>
<dbReference type="InterPro" id="IPR016024">
    <property type="entry name" value="ARM-type_fold"/>
</dbReference>
<dbReference type="SUPFAM" id="SSF48371">
    <property type="entry name" value="ARM repeat"/>
    <property type="match status" value="1"/>
</dbReference>
<dbReference type="OMA" id="VKDIMMC"/>
<feature type="region of interest" description="Disordered" evidence="5">
    <location>
        <begin position="1106"/>
        <end position="1172"/>
    </location>
</feature>
<feature type="region of interest" description="Disordered" evidence="5">
    <location>
        <begin position="703"/>
        <end position="748"/>
    </location>
</feature>
<dbReference type="AlphaFoldDB" id="G0NW60"/>
<dbReference type="HOGENOM" id="CLU_006903_0_0_1"/>
<keyword evidence="3" id="KW-0804">Transcription</keyword>
<keyword evidence="2" id="KW-0805">Transcription regulation</keyword>
<dbReference type="OrthoDB" id="338531at2759"/>
<evidence type="ECO:0000256" key="5">
    <source>
        <dbReference type="SAM" id="MobiDB-lite"/>
    </source>
</evidence>
<feature type="region of interest" description="Disordered" evidence="5">
    <location>
        <begin position="487"/>
        <end position="530"/>
    </location>
</feature>
<dbReference type="SMART" id="SM00501">
    <property type="entry name" value="BRIGHT"/>
    <property type="match status" value="1"/>
</dbReference>
<evidence type="ECO:0000256" key="3">
    <source>
        <dbReference type="ARBA" id="ARBA00023163"/>
    </source>
</evidence>
<evidence type="ECO:0000256" key="2">
    <source>
        <dbReference type="ARBA" id="ARBA00023015"/>
    </source>
</evidence>
<dbReference type="CDD" id="cd16100">
    <property type="entry name" value="ARID"/>
    <property type="match status" value="1"/>
</dbReference>
<dbReference type="PANTHER" id="PTHR22970:SF14">
    <property type="entry name" value="AT-RICH INTERACTIVE DOMAIN-CONTAINING PROTEIN 2"/>
    <property type="match status" value="1"/>
</dbReference>
<evidence type="ECO:0000259" key="6">
    <source>
        <dbReference type="PROSITE" id="PS51011"/>
    </source>
</evidence>
<feature type="region of interest" description="Disordered" evidence="5">
    <location>
        <begin position="818"/>
        <end position="846"/>
    </location>
</feature>
<dbReference type="EMBL" id="GL379961">
    <property type="protein sequence ID" value="EGT38641.1"/>
    <property type="molecule type" value="Genomic_DNA"/>
</dbReference>
<keyword evidence="4" id="KW-0539">Nucleus</keyword>
<feature type="compositionally biased region" description="Low complexity" evidence="5">
    <location>
        <begin position="498"/>
        <end position="507"/>
    </location>
</feature>
<feature type="compositionally biased region" description="Polar residues" evidence="5">
    <location>
        <begin position="1227"/>
        <end position="1241"/>
    </location>
</feature>
<keyword evidence="8" id="KW-1185">Reference proteome</keyword>
<gene>
    <name evidence="7" type="ORF">CAEBREN_09799</name>
</gene>
<dbReference type="FunCoup" id="G0NW60">
    <property type="interactions" value="3772"/>
</dbReference>
<dbReference type="PROSITE" id="PS00028">
    <property type="entry name" value="ZINC_FINGER_C2H2_1"/>
    <property type="match status" value="1"/>
</dbReference>
<dbReference type="Gene3D" id="1.10.150.60">
    <property type="entry name" value="ARID DNA-binding domain"/>
    <property type="match status" value="1"/>
</dbReference>
<feature type="region of interest" description="Disordered" evidence="5">
    <location>
        <begin position="869"/>
        <end position="914"/>
    </location>
</feature>
<feature type="compositionally biased region" description="Pro residues" evidence="5">
    <location>
        <begin position="518"/>
        <end position="530"/>
    </location>
</feature>
<dbReference type="STRING" id="135651.G0NW60"/>
<feature type="compositionally biased region" description="Polar residues" evidence="5">
    <location>
        <begin position="1152"/>
        <end position="1163"/>
    </location>
</feature>
<feature type="compositionally biased region" description="Low complexity" evidence="5">
    <location>
        <begin position="1115"/>
        <end position="1147"/>
    </location>
</feature>
<dbReference type="InterPro" id="IPR052406">
    <property type="entry name" value="Chromatin_Remodeling_Comp"/>
</dbReference>
<evidence type="ECO:0000313" key="7">
    <source>
        <dbReference type="EMBL" id="EGT38641.1"/>
    </source>
</evidence>
<dbReference type="Pfam" id="PF01388">
    <property type="entry name" value="ARID"/>
    <property type="match status" value="1"/>
</dbReference>
<dbReference type="InterPro" id="IPR036431">
    <property type="entry name" value="ARID_dom_sf"/>
</dbReference>
<dbReference type="SMART" id="SM01014">
    <property type="entry name" value="ARID"/>
    <property type="match status" value="1"/>
</dbReference>
<feature type="compositionally biased region" description="Polar residues" evidence="5">
    <location>
        <begin position="564"/>
        <end position="577"/>
    </location>
</feature>
<dbReference type="PANTHER" id="PTHR22970">
    <property type="entry name" value="AT-RICH INTERACTIVE DOMAIN-CONTAINING PROTEIN 2"/>
    <property type="match status" value="1"/>
</dbReference>
<proteinExistence type="predicted"/>
<feature type="compositionally biased region" description="Low complexity" evidence="5">
    <location>
        <begin position="551"/>
        <end position="563"/>
    </location>
</feature>
<reference evidence="8" key="1">
    <citation type="submission" date="2011-07" db="EMBL/GenBank/DDBJ databases">
        <authorList>
            <consortium name="Caenorhabditis brenneri Sequencing and Analysis Consortium"/>
            <person name="Wilson R.K."/>
        </authorList>
    </citation>
    <scope>NUCLEOTIDE SEQUENCE [LARGE SCALE GENOMIC DNA]</scope>
    <source>
        <strain evidence="8">PB2801</strain>
    </source>
</reference>
<dbReference type="eggNOG" id="KOG2312">
    <property type="taxonomic scope" value="Eukaryota"/>
</dbReference>
<dbReference type="GO" id="GO:0006325">
    <property type="term" value="P:chromatin organization"/>
    <property type="evidence" value="ECO:0007669"/>
    <property type="project" value="UniProtKB-KW"/>
</dbReference>